<dbReference type="InterPro" id="IPR005174">
    <property type="entry name" value="KIB1-4_b-propeller"/>
</dbReference>
<feature type="compositionally biased region" description="Acidic residues" evidence="1">
    <location>
        <begin position="612"/>
        <end position="630"/>
    </location>
</feature>
<organism evidence="3 4">
    <name type="scientific">Arabidopsis thaliana x Arabidopsis arenosa</name>
    <dbReference type="NCBI Taxonomy" id="1240361"/>
    <lineage>
        <taxon>Eukaryota</taxon>
        <taxon>Viridiplantae</taxon>
        <taxon>Streptophyta</taxon>
        <taxon>Embryophyta</taxon>
        <taxon>Tracheophyta</taxon>
        <taxon>Spermatophyta</taxon>
        <taxon>Magnoliopsida</taxon>
        <taxon>eudicotyledons</taxon>
        <taxon>Gunneridae</taxon>
        <taxon>Pentapetalae</taxon>
        <taxon>rosids</taxon>
        <taxon>malvids</taxon>
        <taxon>Brassicales</taxon>
        <taxon>Brassicaceae</taxon>
        <taxon>Camelineae</taxon>
        <taxon>Arabidopsis</taxon>
    </lineage>
</organism>
<evidence type="ECO:0000256" key="1">
    <source>
        <dbReference type="SAM" id="MobiDB-lite"/>
    </source>
</evidence>
<protein>
    <submittedName>
        <fullName evidence="3">Reverse transcriptase domain</fullName>
    </submittedName>
</protein>
<comment type="caution">
    <text evidence="3">The sequence shown here is derived from an EMBL/GenBank/DDBJ whole genome shotgun (WGS) entry which is preliminary data.</text>
</comment>
<gene>
    <name evidence="3" type="ORF">ISN45_At05g049380</name>
</gene>
<evidence type="ECO:0000313" key="4">
    <source>
        <dbReference type="Proteomes" id="UP000694240"/>
    </source>
</evidence>
<reference evidence="3 4" key="1">
    <citation type="submission" date="2020-12" db="EMBL/GenBank/DDBJ databases">
        <title>Concerted genomic and epigenomic changes stabilize Arabidopsis allopolyploids.</title>
        <authorList>
            <person name="Chen Z."/>
        </authorList>
    </citation>
    <scope>NUCLEOTIDE SEQUENCE [LARGE SCALE GENOMIC DNA]</scope>
    <source>
        <strain evidence="3">Allo738</strain>
        <tissue evidence="3">Leaf</tissue>
    </source>
</reference>
<keyword evidence="3" id="KW-0695">RNA-directed DNA polymerase</keyword>
<keyword evidence="3" id="KW-0808">Transferase</keyword>
<sequence>MVLVGDKVGESPEAENIIMSFKLFDLSKEEIIEVIHKSFPKLLYQDSRVIGSSRGWIAFMSKHDGTVHLSDVFNLGSLRVITLPPLPDPMYDPSRVIINVCLSYPPDQEDDYVVYIKFLCSDIYLCRPNHHSQWVGCDGNEIHTTASDIVYSPRNQMLFLVIMGASFLCSFDLNMNKKYTRLHLRNIPMMPQSEWELLAMCIKIEHLVESPGGRFFVVKQYVETYDQGDKEIIFNKTKRFMVFKLNTKATDGEIAAYYTEDIGDLCIFFGNNETLCLEASKYPGLKPNYIYYIGYGLEGDSLGDFRPFSYRFISPRRSAFPAIGICVALQNFDDGYSLPNRFYGSFRFPSISESNYPHKPPWTQLYKTFNPSSLSSQSHFTFPQTLSSQIMSDRLRKSVQDLTLGIDDEPVALTPEFCSRAAHVNRFSVVVTTVNPRKQNLRALIGQMPRVWGFPDSCVGRILDKGKVQFKFQTEEAMNLVLRRGPWSFNDWMLSVHRWYPNITEAEMKIIPFWVQITGIPLLFLTNAMARCVGNRLGFVSEVDFDENSNHGGFVRVKIDWNLDDPLRFQRNFQFAVDENTVIKYRFERLRNFCSKCGSLKHDVKECVLAFDDEDPSEPSDDDNEDDDNQMDNKDNNMSDTDTLQTIDPATLIPGLNNPLPNANQGQTTTHTTAFAVPSVFEDTDLTVGRLRYLHAKLARRKRVHFEDMFQQVEATDEMAVLSHLSYDLGFPNVITQPPIGRSGGLALMWKNNVSLSLLSQDERLIDSYVTYNNKSFYLSCVYGHPVPSERLHLWETIKQISDNRSEAWMLIGDFNEILSNDEKIGGPLREEWTFRNFKAMVLYCDLEDMRSRGDRFTWVGERHTHTIKCCLDRVFINSVWSANFPNAETEFLDFSGSDHKPVLVHTNDSFIQRRNQFRFDNRLLDIPTFKQVVHDGWNSSPTSHVFAITERIQSCRKAMSKLKHRSNLNSDVRIKTFQARLNKAMESVNRAQRQHIPQLQESLAKAFSDEEKFWKQKSRNQWMKEGDHNTDFFHACVKTRISQNRINSIVDDQGHMYMGDGEIGCHAQKFFTDIFTTNGIQVSPIDFADFPSSVTNIINSELTQDFRDSEIFEAICQIGDDKAPGPDGLTARFYKQCWDIVGNDVIKEVKLFFESSHMKTNINHTNICMIPKIQNPQTLSDYRPIALCNVLYKVISKCMVNRLKTHLNSIVSDSQAAFIPGRIINDNVMIAHEIMHSLKVRKRVSKTYMAVKTDVSKAYNRVEWDFLETTMRLFGFCDKWIGWIMAVVKSVHYSVLINGSPHGYISPTRGIRQGDPLSPYLFILCGDILSHLIKVKASSGDIRGVRIGNGAPAITHLQFADDSLFFCQANVRNCQALKDVFDVYEYYSGQKINVQKSLITFGSRVYGSTQTRLKTLLNIPNQGGGGKYLGLPEQFGRKKKEMFNYIIDRVKKRTASWSAKFLSPAGKEILLKSVALAMPVYAMSCFKLPQSIVSEIESLLMNFWWEKASNKRGIPWVAWKRLQYSKKEGGLGFRDLAKFNDALLAKQAWRIIQYPNSLFARVMKARYFKDNSIIDAKTRSQQSYGWSSLLSGIALLRKGTQYVIGDGKTIRLGIDNVVDSHPHALC</sequence>
<dbReference type="InterPro" id="IPR025558">
    <property type="entry name" value="DUF4283"/>
</dbReference>
<feature type="domain" description="Reverse transcriptase" evidence="2">
    <location>
        <begin position="1152"/>
        <end position="1434"/>
    </location>
</feature>
<keyword evidence="4" id="KW-1185">Reference proteome</keyword>
<feature type="compositionally biased region" description="Polar residues" evidence="1">
    <location>
        <begin position="659"/>
        <end position="668"/>
    </location>
</feature>
<evidence type="ECO:0000259" key="2">
    <source>
        <dbReference type="PROSITE" id="PS50878"/>
    </source>
</evidence>
<accession>A0A8T2D0C1</accession>
<evidence type="ECO:0000313" key="3">
    <source>
        <dbReference type="EMBL" id="KAG7605978.1"/>
    </source>
</evidence>
<dbReference type="Pfam" id="PF03372">
    <property type="entry name" value="Exo_endo_phos"/>
    <property type="match status" value="1"/>
</dbReference>
<dbReference type="PANTHER" id="PTHR33116">
    <property type="entry name" value="REVERSE TRANSCRIPTASE ZINC-BINDING DOMAIN-CONTAINING PROTEIN-RELATED-RELATED"/>
    <property type="match status" value="1"/>
</dbReference>
<dbReference type="PANTHER" id="PTHR33116:SF86">
    <property type="entry name" value="REVERSE TRANSCRIPTASE DOMAIN-CONTAINING PROTEIN"/>
    <property type="match status" value="1"/>
</dbReference>
<keyword evidence="3" id="KW-0548">Nucleotidyltransferase</keyword>
<dbReference type="Pfam" id="PF03478">
    <property type="entry name" value="Beta-prop_KIB1-4"/>
    <property type="match status" value="1"/>
</dbReference>
<dbReference type="GO" id="GO:0003964">
    <property type="term" value="F:RNA-directed DNA polymerase activity"/>
    <property type="evidence" value="ECO:0007669"/>
    <property type="project" value="UniProtKB-KW"/>
</dbReference>
<dbReference type="Proteomes" id="UP000694240">
    <property type="component" value="Chromosome 5"/>
</dbReference>
<dbReference type="Pfam" id="PF00078">
    <property type="entry name" value="RVT_1"/>
    <property type="match status" value="1"/>
</dbReference>
<dbReference type="InterPro" id="IPR005135">
    <property type="entry name" value="Endo/exonuclease/phosphatase"/>
</dbReference>
<dbReference type="InterPro" id="IPR000477">
    <property type="entry name" value="RT_dom"/>
</dbReference>
<dbReference type="CDD" id="cd01650">
    <property type="entry name" value="RT_nLTR_like"/>
    <property type="match status" value="1"/>
</dbReference>
<feature type="region of interest" description="Disordered" evidence="1">
    <location>
        <begin position="649"/>
        <end position="668"/>
    </location>
</feature>
<dbReference type="PROSITE" id="PS50878">
    <property type="entry name" value="RT_POL"/>
    <property type="match status" value="1"/>
</dbReference>
<name>A0A8T2D0C1_9BRAS</name>
<feature type="region of interest" description="Disordered" evidence="1">
    <location>
        <begin position="612"/>
        <end position="643"/>
    </location>
</feature>
<dbReference type="EMBL" id="JAEFBK010000005">
    <property type="protein sequence ID" value="KAG7605978.1"/>
    <property type="molecule type" value="Genomic_DNA"/>
</dbReference>
<dbReference type="InterPro" id="IPR025836">
    <property type="entry name" value="Zn_knuckle_CX2CX4HX4C"/>
</dbReference>
<proteinExistence type="predicted"/>
<dbReference type="Pfam" id="PF14111">
    <property type="entry name" value="DUF4283"/>
    <property type="match status" value="1"/>
</dbReference>
<dbReference type="Pfam" id="PF14392">
    <property type="entry name" value="zf-CCHC_4"/>
    <property type="match status" value="1"/>
</dbReference>